<evidence type="ECO:0000256" key="1">
    <source>
        <dbReference type="ARBA" id="ARBA00004123"/>
    </source>
</evidence>
<feature type="compositionally biased region" description="Basic residues" evidence="3">
    <location>
        <begin position="1"/>
        <end position="15"/>
    </location>
</feature>
<protein>
    <submittedName>
        <fullName evidence="4">Uncharacterized protein</fullName>
    </submittedName>
</protein>
<keyword evidence="2" id="KW-0539">Nucleus</keyword>
<name>A0A7I8KZM5_SPIIN</name>
<evidence type="ECO:0000256" key="3">
    <source>
        <dbReference type="SAM" id="MobiDB-lite"/>
    </source>
</evidence>
<evidence type="ECO:0000313" key="5">
    <source>
        <dbReference type="Proteomes" id="UP000663760"/>
    </source>
</evidence>
<gene>
    <name evidence="4" type="ORF">SI8410_09013829</name>
</gene>
<feature type="region of interest" description="Disordered" evidence="3">
    <location>
        <begin position="137"/>
        <end position="207"/>
    </location>
</feature>
<feature type="region of interest" description="Disordered" evidence="3">
    <location>
        <begin position="1"/>
        <end position="83"/>
    </location>
</feature>
<dbReference type="AlphaFoldDB" id="A0A7I8KZM5"/>
<sequence length="207" mass="22513">MDASMGKKKKTRKRSAPQSDEDPPSAIMVTDTELAMHEPDGQYDVNEPTMGEKLADLTLLGDAGGHDPAQEDPPSEVKPPSADSMYLLLKQALRAEDHALLLNCLYTRDEQLIDSRVSTFGSALRLSACLDNVFAGVPDLDDGEEEEEVKPVIFEDRDSEEEGTAESDDDEEDEEDLGAVIDFPHGSNRGDAVLDSGDDDDDDDGDI</sequence>
<dbReference type="Proteomes" id="UP000663760">
    <property type="component" value="Chromosome 9"/>
</dbReference>
<comment type="subcellular location">
    <subcellularLocation>
        <location evidence="1">Nucleus</location>
    </subcellularLocation>
</comment>
<evidence type="ECO:0000313" key="4">
    <source>
        <dbReference type="EMBL" id="CAA7403151.1"/>
    </source>
</evidence>
<organism evidence="4 5">
    <name type="scientific">Spirodela intermedia</name>
    <name type="common">Intermediate duckweed</name>
    <dbReference type="NCBI Taxonomy" id="51605"/>
    <lineage>
        <taxon>Eukaryota</taxon>
        <taxon>Viridiplantae</taxon>
        <taxon>Streptophyta</taxon>
        <taxon>Embryophyta</taxon>
        <taxon>Tracheophyta</taxon>
        <taxon>Spermatophyta</taxon>
        <taxon>Magnoliopsida</taxon>
        <taxon>Liliopsida</taxon>
        <taxon>Araceae</taxon>
        <taxon>Lemnoideae</taxon>
        <taxon>Spirodela</taxon>
    </lineage>
</organism>
<reference evidence="4" key="1">
    <citation type="submission" date="2020-02" db="EMBL/GenBank/DDBJ databases">
        <authorList>
            <person name="Scholz U."/>
            <person name="Mascher M."/>
            <person name="Fiebig A."/>
        </authorList>
    </citation>
    <scope>NUCLEOTIDE SEQUENCE</scope>
</reference>
<dbReference type="OrthoDB" id="30195at2759"/>
<proteinExistence type="predicted"/>
<feature type="compositionally biased region" description="Acidic residues" evidence="3">
    <location>
        <begin position="196"/>
        <end position="207"/>
    </location>
</feature>
<evidence type="ECO:0000256" key="2">
    <source>
        <dbReference type="ARBA" id="ARBA00023242"/>
    </source>
</evidence>
<dbReference type="GO" id="GO:0005730">
    <property type="term" value="C:nucleolus"/>
    <property type="evidence" value="ECO:0007669"/>
    <property type="project" value="TreeGrafter"/>
</dbReference>
<dbReference type="PANTHER" id="PTHR44267:SF1">
    <property type="entry name" value="WD REPEAT-CONTAINING PROTEIN 43"/>
    <property type="match status" value="1"/>
</dbReference>
<dbReference type="PANTHER" id="PTHR44267">
    <property type="entry name" value="WD REPEAT-CONTAINING PROTEIN 43"/>
    <property type="match status" value="1"/>
</dbReference>
<feature type="compositionally biased region" description="Acidic residues" evidence="3">
    <location>
        <begin position="139"/>
        <end position="148"/>
    </location>
</feature>
<dbReference type="InterPro" id="IPR052414">
    <property type="entry name" value="U3_snoRNA-assoc_WDR"/>
</dbReference>
<keyword evidence="5" id="KW-1185">Reference proteome</keyword>
<dbReference type="EMBL" id="LR746272">
    <property type="protein sequence ID" value="CAA7403151.1"/>
    <property type="molecule type" value="Genomic_DNA"/>
</dbReference>
<accession>A0A7I8KZM5</accession>
<feature type="compositionally biased region" description="Acidic residues" evidence="3">
    <location>
        <begin position="157"/>
        <end position="177"/>
    </location>
</feature>
<dbReference type="GO" id="GO:0000462">
    <property type="term" value="P:maturation of SSU-rRNA from tricistronic rRNA transcript (SSU-rRNA, 5.8S rRNA, LSU-rRNA)"/>
    <property type="evidence" value="ECO:0007669"/>
    <property type="project" value="TreeGrafter"/>
</dbReference>